<protein>
    <submittedName>
        <fullName evidence="1">Uncharacterized protein</fullName>
    </submittedName>
</protein>
<accession>A0AAV4NVW6</accession>
<gene>
    <name evidence="1" type="ORF">CEXT_754501</name>
</gene>
<dbReference type="EMBL" id="BPLR01021263">
    <property type="protein sequence ID" value="GIX87731.1"/>
    <property type="molecule type" value="Genomic_DNA"/>
</dbReference>
<proteinExistence type="predicted"/>
<reference evidence="1 2" key="1">
    <citation type="submission" date="2021-06" db="EMBL/GenBank/DDBJ databases">
        <title>Caerostris extrusa draft genome.</title>
        <authorList>
            <person name="Kono N."/>
            <person name="Arakawa K."/>
        </authorList>
    </citation>
    <scope>NUCLEOTIDE SEQUENCE [LARGE SCALE GENOMIC DNA]</scope>
</reference>
<organism evidence="1 2">
    <name type="scientific">Caerostris extrusa</name>
    <name type="common">Bark spider</name>
    <name type="synonym">Caerostris bankana</name>
    <dbReference type="NCBI Taxonomy" id="172846"/>
    <lineage>
        <taxon>Eukaryota</taxon>
        <taxon>Metazoa</taxon>
        <taxon>Ecdysozoa</taxon>
        <taxon>Arthropoda</taxon>
        <taxon>Chelicerata</taxon>
        <taxon>Arachnida</taxon>
        <taxon>Araneae</taxon>
        <taxon>Araneomorphae</taxon>
        <taxon>Entelegynae</taxon>
        <taxon>Araneoidea</taxon>
        <taxon>Araneidae</taxon>
        <taxon>Caerostris</taxon>
    </lineage>
</organism>
<evidence type="ECO:0000313" key="1">
    <source>
        <dbReference type="EMBL" id="GIX87731.1"/>
    </source>
</evidence>
<keyword evidence="2" id="KW-1185">Reference proteome</keyword>
<dbReference type="Proteomes" id="UP001054945">
    <property type="component" value="Unassembled WGS sequence"/>
</dbReference>
<sequence>MAVPQALDFSIHENAVLWGFTTGTARVQTSNGAPMVYRQQKEEQSQEVANPPAISPCFPVAVADVDGM</sequence>
<comment type="caution">
    <text evidence="1">The sequence shown here is derived from an EMBL/GenBank/DDBJ whole genome shotgun (WGS) entry which is preliminary data.</text>
</comment>
<dbReference type="AlphaFoldDB" id="A0AAV4NVW6"/>
<evidence type="ECO:0000313" key="2">
    <source>
        <dbReference type="Proteomes" id="UP001054945"/>
    </source>
</evidence>
<name>A0AAV4NVW6_CAEEX</name>